<evidence type="ECO:0000256" key="4">
    <source>
        <dbReference type="ARBA" id="ARBA00022624"/>
    </source>
</evidence>
<comment type="pathway">
    <text evidence="1">Amino-acid biosynthesis; L-isoleucine biosynthesis; 2-oxobutanoate from pyruvate: step 1/3.</text>
</comment>
<proteinExistence type="inferred from homology"/>
<protein>
    <recommendedName>
        <fullName evidence="8">Citramalate synthase</fullName>
        <ecNumber evidence="8">2.3.3.21</ecNumber>
    </recommendedName>
</protein>
<evidence type="ECO:0000256" key="2">
    <source>
        <dbReference type="ARBA" id="ARBA00006154"/>
    </source>
</evidence>
<dbReference type="InterPro" id="IPR002034">
    <property type="entry name" value="AIPM/Hcit_synth_CS"/>
</dbReference>
<dbReference type="EC" id="2.3.3.21" evidence="8"/>
<dbReference type="GO" id="GO:0009097">
    <property type="term" value="P:isoleucine biosynthetic process"/>
    <property type="evidence" value="ECO:0007669"/>
    <property type="project" value="UniProtKB-UniRule"/>
</dbReference>
<dbReference type="InterPro" id="IPR036230">
    <property type="entry name" value="LeuA_allosteric_dom_sf"/>
</dbReference>
<gene>
    <name evidence="10" type="ORF">HNR42_003099</name>
</gene>
<sequence length="538" mass="59084">MNITLLDTTLRDGALTEDINLSIPDKLRLASLIDSLGVTYLEGGWPQVFESDLEFFEQAAELDLKAKLTVFGATRRPETRVDRDANLRLMLAASTPVVHLYGKVWTLHVEKVLRTTRKENLAMLRDSVEFMKSHGKEVIFTAEHFFDGLRTDPGYALENIQVALEAGADVLSLGDSNGGALPWEIEAGVKQVLQMAGGRPVGLHLHDDLGMALGNALAGVHAGATHVQGTVNGYGARTGITDLTTLLPILKLKMGQEVVSDEQLARLTRVAHQVAEIVGLGGEMAYKPVVGDKVFAHKTQTHVSAVLSDPEAYETIDPERVGNRRKLLIPGLTRPTYLQEIARRYGVDLSGDSVANARILEVLRKLEEQGYTFEDAEASLELRLGYLSGRFQPILEVERLRLFQVIRGRTQSVVEAALRARVDGRAEYVAAEGEGPIDTLYRVILEALSVVENLDYRSYMQNVLVSAFRVRTLSSGGEDLRVRVSISMHDGQREWTTVGIDSDLIRAAWLALVDGVEYGLLTRRRPDPDAGAAISSPS</sequence>
<dbReference type="UniPathway" id="UPA00047">
    <property type="reaction ID" value="UER00066"/>
</dbReference>
<dbReference type="Pfam" id="PF22617">
    <property type="entry name" value="HCS_D2"/>
    <property type="match status" value="1"/>
</dbReference>
<accession>A0A841I3N2</accession>
<dbReference type="Gene3D" id="3.30.160.270">
    <property type="match status" value="1"/>
</dbReference>
<keyword evidence="5 10" id="KW-0808">Transferase</keyword>
<dbReference type="GO" id="GO:0003852">
    <property type="term" value="F:2-isopropylmalate synthase activity"/>
    <property type="evidence" value="ECO:0007669"/>
    <property type="project" value="InterPro"/>
</dbReference>
<dbReference type="PROSITE" id="PS00816">
    <property type="entry name" value="AIPM_HOMOCIT_SYNTH_2"/>
    <property type="match status" value="1"/>
</dbReference>
<feature type="domain" description="Pyruvate carboxyltransferase" evidence="9">
    <location>
        <begin position="3"/>
        <end position="265"/>
    </location>
</feature>
<dbReference type="Gene3D" id="1.10.238.260">
    <property type="match status" value="1"/>
</dbReference>
<dbReference type="EMBL" id="JACHHG010000013">
    <property type="protein sequence ID" value="MBB6099646.1"/>
    <property type="molecule type" value="Genomic_DNA"/>
</dbReference>
<dbReference type="InterPro" id="IPR013785">
    <property type="entry name" value="Aldolase_TIM"/>
</dbReference>
<dbReference type="PANTHER" id="PTHR43538">
    <property type="entry name" value="ALPHA-IPM SYNTHASE/HOMOCITRATE SYNTHASE"/>
    <property type="match status" value="1"/>
</dbReference>
<evidence type="ECO:0000313" key="10">
    <source>
        <dbReference type="EMBL" id="MBB6099646.1"/>
    </source>
</evidence>
<dbReference type="InterPro" id="IPR013709">
    <property type="entry name" value="2-isopropylmalate_synth_dimer"/>
</dbReference>
<dbReference type="InterPro" id="IPR000891">
    <property type="entry name" value="PYR_CT"/>
</dbReference>
<evidence type="ECO:0000256" key="1">
    <source>
        <dbReference type="ARBA" id="ARBA00004743"/>
    </source>
</evidence>
<evidence type="ECO:0000256" key="5">
    <source>
        <dbReference type="ARBA" id="ARBA00022679"/>
    </source>
</evidence>
<dbReference type="InterPro" id="IPR005675">
    <property type="entry name" value="Citramal_synthase"/>
</dbReference>
<dbReference type="PROSITE" id="PS50991">
    <property type="entry name" value="PYR_CT"/>
    <property type="match status" value="1"/>
</dbReference>
<comment type="caution">
    <text evidence="10">The sequence shown here is derived from an EMBL/GenBank/DDBJ whole genome shotgun (WGS) entry which is preliminary data.</text>
</comment>
<evidence type="ECO:0000256" key="7">
    <source>
        <dbReference type="ARBA" id="ARBA00048263"/>
    </source>
</evidence>
<dbReference type="SUPFAM" id="SSF110921">
    <property type="entry name" value="2-isopropylmalate synthase LeuA, allosteric (dimerisation) domain"/>
    <property type="match status" value="1"/>
</dbReference>
<dbReference type="RefSeq" id="WP_183988389.1">
    <property type="nucleotide sequence ID" value="NZ_JACHHG010000013.1"/>
</dbReference>
<keyword evidence="6" id="KW-0100">Branched-chain amino acid biosynthesis</keyword>
<dbReference type="GO" id="GO:0009098">
    <property type="term" value="P:L-leucine biosynthetic process"/>
    <property type="evidence" value="ECO:0007669"/>
    <property type="project" value="InterPro"/>
</dbReference>
<dbReference type="SUPFAM" id="SSF51569">
    <property type="entry name" value="Aldolase"/>
    <property type="match status" value="1"/>
</dbReference>
<dbReference type="PANTHER" id="PTHR43538:SF1">
    <property type="entry name" value="(R)-CITRAMALATE SYNTHASE"/>
    <property type="match status" value="1"/>
</dbReference>
<name>A0A841I3N2_9DEIO</name>
<dbReference type="Gene3D" id="3.20.20.70">
    <property type="entry name" value="Aldolase class I"/>
    <property type="match status" value="1"/>
</dbReference>
<reference evidence="10 11" key="1">
    <citation type="submission" date="2020-08" db="EMBL/GenBank/DDBJ databases">
        <title>Genomic Encyclopedia of Type Strains, Phase IV (KMG-IV): sequencing the most valuable type-strain genomes for metagenomic binning, comparative biology and taxonomic classification.</title>
        <authorList>
            <person name="Goeker M."/>
        </authorList>
    </citation>
    <scope>NUCLEOTIDE SEQUENCE [LARGE SCALE GENOMIC DNA]</scope>
    <source>
        <strain evidence="10 11">DSM 21458</strain>
    </source>
</reference>
<organism evidence="10 11">
    <name type="scientific">Deinobacterium chartae</name>
    <dbReference type="NCBI Taxonomy" id="521158"/>
    <lineage>
        <taxon>Bacteria</taxon>
        <taxon>Thermotogati</taxon>
        <taxon>Deinococcota</taxon>
        <taxon>Deinococci</taxon>
        <taxon>Deinococcales</taxon>
        <taxon>Deinococcaceae</taxon>
        <taxon>Deinobacterium</taxon>
    </lineage>
</organism>
<dbReference type="GO" id="GO:0043714">
    <property type="term" value="F:(R)-citramalate synthase activity"/>
    <property type="evidence" value="ECO:0007669"/>
    <property type="project" value="UniProtKB-UniRule"/>
</dbReference>
<dbReference type="Pfam" id="PF08502">
    <property type="entry name" value="LeuA_dimer"/>
    <property type="match status" value="1"/>
</dbReference>
<dbReference type="AlphaFoldDB" id="A0A841I3N2"/>
<evidence type="ECO:0000313" key="11">
    <source>
        <dbReference type="Proteomes" id="UP000569951"/>
    </source>
</evidence>
<comment type="similarity">
    <text evidence="2">Belongs to the alpha-IPM synthase/homocitrate synthase family.</text>
</comment>
<comment type="catalytic activity">
    <reaction evidence="7">
        <text>pyruvate + acetyl-CoA + H2O = (3R)-citramalate + CoA + H(+)</text>
        <dbReference type="Rhea" id="RHEA:19045"/>
        <dbReference type="ChEBI" id="CHEBI:15361"/>
        <dbReference type="ChEBI" id="CHEBI:15377"/>
        <dbReference type="ChEBI" id="CHEBI:15378"/>
        <dbReference type="ChEBI" id="CHEBI:30934"/>
        <dbReference type="ChEBI" id="CHEBI:57287"/>
        <dbReference type="ChEBI" id="CHEBI:57288"/>
        <dbReference type="EC" id="2.3.3.21"/>
    </reaction>
</comment>
<dbReference type="NCBIfam" id="TIGR00977">
    <property type="entry name" value="citramal_synth"/>
    <property type="match status" value="1"/>
</dbReference>
<keyword evidence="10" id="KW-0012">Acyltransferase</keyword>
<dbReference type="Proteomes" id="UP000569951">
    <property type="component" value="Unassembled WGS sequence"/>
</dbReference>
<evidence type="ECO:0000256" key="6">
    <source>
        <dbReference type="ARBA" id="ARBA00023304"/>
    </source>
</evidence>
<evidence type="ECO:0000259" key="9">
    <source>
        <dbReference type="PROSITE" id="PS50991"/>
    </source>
</evidence>
<keyword evidence="3" id="KW-0028">Amino-acid biosynthesis</keyword>
<keyword evidence="4" id="KW-0412">Isoleucine biosynthesis</keyword>
<evidence type="ECO:0000256" key="8">
    <source>
        <dbReference type="NCBIfam" id="TIGR00977"/>
    </source>
</evidence>
<dbReference type="InterPro" id="IPR054691">
    <property type="entry name" value="LeuA/HCS_post-cat"/>
</dbReference>
<dbReference type="SMART" id="SM00917">
    <property type="entry name" value="LeuA_dimer"/>
    <property type="match status" value="1"/>
</dbReference>
<keyword evidence="11" id="KW-1185">Reference proteome</keyword>
<evidence type="ECO:0000256" key="3">
    <source>
        <dbReference type="ARBA" id="ARBA00022605"/>
    </source>
</evidence>
<dbReference type="Pfam" id="PF00682">
    <property type="entry name" value="HMGL-like"/>
    <property type="match status" value="1"/>
</dbReference>